<keyword evidence="13" id="KW-1185">Reference proteome</keyword>
<keyword evidence="5" id="KW-0812">Transmembrane</keyword>
<feature type="chain" id="PRO_5043359729" description="Calcium uniporter protein C-terminal domain-containing protein" evidence="10">
    <location>
        <begin position="30"/>
        <end position="363"/>
    </location>
</feature>
<sequence>MSPIPFLNYHNILVSVLFSSIMALKKSLAQRVFNITKISSQIRNKCRISSSSVHGRTSSNPIQPDIEPEPGHNALFRRFIHKQPVSQPELRSAAFSGSLMEKLRDMDIARTRIRLEGLTPPVEKVDAMEEGVTVEDARKVLKAVQVELVKSKLREIQKTCIPVSEFFRICSENCSDLDQAAKIATMLDESAAVIILGDVVFLRPEQVTKAIHNLLPQQGGKVDESMRKELEEMEKLKSAIDTRADALVRRELWGGLGFLVVQTMALMRLTFWELTWDVMEPICFYLTSTYFMAGYTFFLRTSKEPSFEGFYQTRFSTKQKRLMRLHNFDTGKYNELRAACSPSTTPNIDSLAASTFGHSPQHN</sequence>
<dbReference type="PANTHER" id="PTHR13462:SF40">
    <property type="entry name" value="CALCIUM UNIPORTER PROTEIN"/>
    <property type="match status" value="1"/>
</dbReference>
<dbReference type="GO" id="GO:1990246">
    <property type="term" value="C:uniplex complex"/>
    <property type="evidence" value="ECO:0007669"/>
    <property type="project" value="TreeGrafter"/>
</dbReference>
<dbReference type="InterPro" id="IPR039055">
    <property type="entry name" value="MCU_fam"/>
</dbReference>
<dbReference type="Pfam" id="PF04678">
    <property type="entry name" value="MCU"/>
    <property type="match status" value="1"/>
</dbReference>
<feature type="signal peptide" evidence="10">
    <location>
        <begin position="1"/>
        <end position="29"/>
    </location>
</feature>
<evidence type="ECO:0000256" key="2">
    <source>
        <dbReference type="ARBA" id="ARBA00005653"/>
    </source>
</evidence>
<dbReference type="GO" id="GO:0036444">
    <property type="term" value="P:calcium import into the mitochondrion"/>
    <property type="evidence" value="ECO:0007669"/>
    <property type="project" value="TreeGrafter"/>
</dbReference>
<keyword evidence="9" id="KW-0472">Membrane</keyword>
<name>A0AAV1WYQ2_LUPLU</name>
<dbReference type="GO" id="GO:0051560">
    <property type="term" value="P:mitochondrial calcium ion homeostasis"/>
    <property type="evidence" value="ECO:0007669"/>
    <property type="project" value="InterPro"/>
</dbReference>
<evidence type="ECO:0000256" key="6">
    <source>
        <dbReference type="ARBA" id="ARBA00022837"/>
    </source>
</evidence>
<evidence type="ECO:0000256" key="1">
    <source>
        <dbReference type="ARBA" id="ARBA00004141"/>
    </source>
</evidence>
<keyword evidence="6" id="KW-0106">Calcium</keyword>
<evidence type="ECO:0000313" key="13">
    <source>
        <dbReference type="Proteomes" id="UP001497480"/>
    </source>
</evidence>
<dbReference type="GO" id="GO:0015292">
    <property type="term" value="F:uniporter activity"/>
    <property type="evidence" value="ECO:0007669"/>
    <property type="project" value="TreeGrafter"/>
</dbReference>
<proteinExistence type="inferred from homology"/>
<keyword evidence="10" id="KW-0732">Signal</keyword>
<dbReference type="PANTHER" id="PTHR13462">
    <property type="entry name" value="CALCIUM UNIPORTER PROTEIN, MITOCHONDRIAL"/>
    <property type="match status" value="1"/>
</dbReference>
<dbReference type="EMBL" id="CAXHTB010000010">
    <property type="protein sequence ID" value="CAL0314433.1"/>
    <property type="molecule type" value="Genomic_DNA"/>
</dbReference>
<evidence type="ECO:0000256" key="4">
    <source>
        <dbReference type="ARBA" id="ARBA00022568"/>
    </source>
</evidence>
<evidence type="ECO:0000256" key="8">
    <source>
        <dbReference type="ARBA" id="ARBA00023065"/>
    </source>
</evidence>
<evidence type="ECO:0000259" key="11">
    <source>
        <dbReference type="Pfam" id="PF04678"/>
    </source>
</evidence>
<dbReference type="AlphaFoldDB" id="A0AAV1WYQ2"/>
<evidence type="ECO:0000256" key="9">
    <source>
        <dbReference type="ARBA" id="ARBA00023136"/>
    </source>
</evidence>
<comment type="subcellular location">
    <subcellularLocation>
        <location evidence="1">Membrane</location>
        <topology evidence="1">Multi-pass membrane protein</topology>
    </subcellularLocation>
</comment>
<keyword evidence="4" id="KW-0109">Calcium transport</keyword>
<protein>
    <recommendedName>
        <fullName evidence="11">Calcium uniporter protein C-terminal domain-containing protein</fullName>
    </recommendedName>
</protein>
<evidence type="ECO:0000256" key="10">
    <source>
        <dbReference type="SAM" id="SignalP"/>
    </source>
</evidence>
<dbReference type="InterPro" id="IPR006769">
    <property type="entry name" value="MCU_C"/>
</dbReference>
<gene>
    <name evidence="12" type="ORF">LLUT_LOCUS15493</name>
</gene>
<evidence type="ECO:0000256" key="3">
    <source>
        <dbReference type="ARBA" id="ARBA00022448"/>
    </source>
</evidence>
<evidence type="ECO:0000313" key="12">
    <source>
        <dbReference type="EMBL" id="CAL0314433.1"/>
    </source>
</evidence>
<evidence type="ECO:0000256" key="5">
    <source>
        <dbReference type="ARBA" id="ARBA00022692"/>
    </source>
</evidence>
<feature type="domain" description="Calcium uniporter protein C-terminal" evidence="11">
    <location>
        <begin position="178"/>
        <end position="336"/>
    </location>
</feature>
<organism evidence="12 13">
    <name type="scientific">Lupinus luteus</name>
    <name type="common">European yellow lupine</name>
    <dbReference type="NCBI Taxonomy" id="3873"/>
    <lineage>
        <taxon>Eukaryota</taxon>
        <taxon>Viridiplantae</taxon>
        <taxon>Streptophyta</taxon>
        <taxon>Embryophyta</taxon>
        <taxon>Tracheophyta</taxon>
        <taxon>Spermatophyta</taxon>
        <taxon>Magnoliopsida</taxon>
        <taxon>eudicotyledons</taxon>
        <taxon>Gunneridae</taxon>
        <taxon>Pentapetalae</taxon>
        <taxon>rosids</taxon>
        <taxon>fabids</taxon>
        <taxon>Fabales</taxon>
        <taxon>Fabaceae</taxon>
        <taxon>Papilionoideae</taxon>
        <taxon>50 kb inversion clade</taxon>
        <taxon>genistoids sensu lato</taxon>
        <taxon>core genistoids</taxon>
        <taxon>Genisteae</taxon>
        <taxon>Lupinus</taxon>
    </lineage>
</organism>
<accession>A0AAV1WYQ2</accession>
<keyword evidence="3" id="KW-0813">Transport</keyword>
<comment type="caution">
    <text evidence="12">The sequence shown here is derived from an EMBL/GenBank/DDBJ whole genome shotgun (WGS) entry which is preliminary data.</text>
</comment>
<evidence type="ECO:0000256" key="7">
    <source>
        <dbReference type="ARBA" id="ARBA00022989"/>
    </source>
</evidence>
<reference evidence="12 13" key="1">
    <citation type="submission" date="2024-03" db="EMBL/GenBank/DDBJ databases">
        <authorList>
            <person name="Martinez-Hernandez J."/>
        </authorList>
    </citation>
    <scope>NUCLEOTIDE SEQUENCE [LARGE SCALE GENOMIC DNA]</scope>
</reference>
<keyword evidence="8" id="KW-0406">Ion transport</keyword>
<dbReference type="Proteomes" id="UP001497480">
    <property type="component" value="Unassembled WGS sequence"/>
</dbReference>
<keyword evidence="7" id="KW-1133">Transmembrane helix</keyword>
<dbReference type="GO" id="GO:0005262">
    <property type="term" value="F:calcium channel activity"/>
    <property type="evidence" value="ECO:0007669"/>
    <property type="project" value="TreeGrafter"/>
</dbReference>
<comment type="similarity">
    <text evidence="2">Belongs to the MCU (TC 1.A.77) family.</text>
</comment>